<keyword evidence="2" id="KW-0812">Transmembrane</keyword>
<feature type="non-terminal residue" evidence="4">
    <location>
        <position position="1"/>
    </location>
</feature>
<name>A0A6G1C4F9_9ORYZ</name>
<feature type="region of interest" description="Disordered" evidence="1">
    <location>
        <begin position="1"/>
        <end position="33"/>
    </location>
</feature>
<evidence type="ECO:0000256" key="2">
    <source>
        <dbReference type="SAM" id="Phobius"/>
    </source>
</evidence>
<feature type="compositionally biased region" description="Basic residues" evidence="1">
    <location>
        <begin position="9"/>
        <end position="18"/>
    </location>
</feature>
<keyword evidence="2" id="KW-1133">Transmembrane helix</keyword>
<reference evidence="4 5" key="1">
    <citation type="submission" date="2019-11" db="EMBL/GenBank/DDBJ databases">
        <title>Whole genome sequence of Oryza granulata.</title>
        <authorList>
            <person name="Li W."/>
        </authorList>
    </citation>
    <scope>NUCLEOTIDE SEQUENCE [LARGE SCALE GENOMIC DNA]</scope>
    <source>
        <strain evidence="5">cv. Menghai</strain>
        <tissue evidence="4">Leaf</tissue>
    </source>
</reference>
<gene>
    <name evidence="4" type="ORF">E2562_013861</name>
</gene>
<proteinExistence type="predicted"/>
<dbReference type="AlphaFoldDB" id="A0A6G1C4F9"/>
<dbReference type="PANTHER" id="PTHR31515:SF2">
    <property type="entry name" value="TRANSMEMBRANE PROTEIN"/>
    <property type="match status" value="1"/>
</dbReference>
<evidence type="ECO:0000259" key="3">
    <source>
        <dbReference type="Pfam" id="PF25483"/>
    </source>
</evidence>
<dbReference type="PANTHER" id="PTHR31515">
    <property type="entry name" value="TRANSMEMBRANE PROTEIN-RELATED"/>
    <property type="match status" value="1"/>
</dbReference>
<evidence type="ECO:0000256" key="1">
    <source>
        <dbReference type="SAM" id="MobiDB-lite"/>
    </source>
</evidence>
<dbReference type="Proteomes" id="UP000479710">
    <property type="component" value="Unassembled WGS sequence"/>
</dbReference>
<keyword evidence="2" id="KW-0472">Membrane</keyword>
<comment type="caution">
    <text evidence="4">The sequence shown here is derived from an EMBL/GenBank/DDBJ whole genome shotgun (WGS) entry which is preliminary data.</text>
</comment>
<protein>
    <recommendedName>
        <fullName evidence="3">DUF7906 domain-containing protein</fullName>
    </recommendedName>
</protein>
<keyword evidence="5" id="KW-1185">Reference proteome</keyword>
<accession>A0A6G1C4F9</accession>
<dbReference type="Pfam" id="PF25483">
    <property type="entry name" value="DUF7906"/>
    <property type="match status" value="1"/>
</dbReference>
<feature type="transmembrane region" description="Helical" evidence="2">
    <location>
        <begin position="1009"/>
        <end position="1028"/>
    </location>
</feature>
<dbReference type="EMBL" id="SPHZ02000010">
    <property type="protein sequence ID" value="KAF0895545.1"/>
    <property type="molecule type" value="Genomic_DNA"/>
</dbReference>
<sequence>DITQIRPSTVHRKAQTRPRMHDPDEPNPSGDELELQRTIGVANQDQQPATANFQFPKPRCTVVSNPDPLRLPSAAPPPRRCGAPAGEMRPSRRRPGPLVFPLVLLLLALVPSPEAAESTPGTRTRKIGGAASVFSLFNLKPESKFWSESVIRTEFDDLEGSASRDSSKKALLNFTRAGNIANYMSLAEIDSIYLSIPVNFIFIGFDGKGGHEFKLGPEELERWFTKIDHIFEQTRIPPVGEVLTPFYKTSVKKLKQYDLPLISHINYNFSVHAVHMGEDVMSVFQHAIKVLSHREDITDSREAAEALWQVDSDQMEHLFSTLVDHLQIQEAYNIFILNPKPIDKSTQNGYRKGFSESEINLLRENKTLQARILQSKSDKKLYLDIETGVNRRPLYDSHPLSSFSWTTTDNMDMGDWSKRCKEALSNFELLKEGKSKDDTVYDKAVQILHGKKDELHDILESALRSSDLKGLHAECLTDMWIGRDRFAFIDLSAGPFAWGPAVGGDVVRTELSLPNVAKTVGAVAEVTEEEAEEKLQDTIRERFSSFGENYHAVDILLAEIDVYELFAFKHCVGRRVQLALCKELDERMHDLKSELEGYNTGDSDDINKKKALDALNRMEKWNLFKDTSEEHHSYTVARDSFLAHLGSMLWGSMRHVIAPSVSHRAHHYYDKLSFQLYFVTQEKVRNTKQLPVNVKSVTEGLSSVLLQFQKPMFSQHMLSLSEDPALMMAFAMARRAAAVPLLLVNGTYKSTVHTYLDSAILQHQLQRLSEHNSLKGGHSNHRSTLEIPIFWFIHSEPLLLDKHYQAKSLSNMVVVVQSDVDSWESHLQCNGRSILWDLRRPVKAAIAATAEYVSGLLPSHLAYSSAHETASEDWTWSVGCNPLSITSKGWQLSEFQRDVIARNYIVTAVEESIQIVNSAIQQLITERTTERGFKLFKAQERVLVEKYNSVVSLWRRVSAMSKGLRYGDAVKLTSLLEDSSHGFADAVNSTISSLHPVQCTRERKLDVQLDLTTIPAFLAVFLLLWFLLRPRRPKPKIN</sequence>
<evidence type="ECO:0000313" key="5">
    <source>
        <dbReference type="Proteomes" id="UP000479710"/>
    </source>
</evidence>
<feature type="region of interest" description="Disordered" evidence="1">
    <location>
        <begin position="64"/>
        <end position="93"/>
    </location>
</feature>
<evidence type="ECO:0000313" key="4">
    <source>
        <dbReference type="EMBL" id="KAF0895545.1"/>
    </source>
</evidence>
<feature type="domain" description="DUF7906" evidence="3">
    <location>
        <begin position="265"/>
        <end position="519"/>
    </location>
</feature>
<dbReference type="InterPro" id="IPR057228">
    <property type="entry name" value="DUF7906"/>
</dbReference>
<organism evidence="4 5">
    <name type="scientific">Oryza meyeriana var. granulata</name>
    <dbReference type="NCBI Taxonomy" id="110450"/>
    <lineage>
        <taxon>Eukaryota</taxon>
        <taxon>Viridiplantae</taxon>
        <taxon>Streptophyta</taxon>
        <taxon>Embryophyta</taxon>
        <taxon>Tracheophyta</taxon>
        <taxon>Spermatophyta</taxon>
        <taxon>Magnoliopsida</taxon>
        <taxon>Liliopsida</taxon>
        <taxon>Poales</taxon>
        <taxon>Poaceae</taxon>
        <taxon>BOP clade</taxon>
        <taxon>Oryzoideae</taxon>
        <taxon>Oryzeae</taxon>
        <taxon>Oryzinae</taxon>
        <taxon>Oryza</taxon>
        <taxon>Oryza meyeriana</taxon>
    </lineage>
</organism>
<dbReference type="OrthoDB" id="16573at2759"/>